<organism evidence="1 2">
    <name type="scientific">Thermoactinomyces intermedius</name>
    <dbReference type="NCBI Taxonomy" id="2024"/>
    <lineage>
        <taxon>Bacteria</taxon>
        <taxon>Bacillati</taxon>
        <taxon>Bacillota</taxon>
        <taxon>Bacilli</taxon>
        <taxon>Bacillales</taxon>
        <taxon>Thermoactinomycetaceae</taxon>
        <taxon>Thermoactinomyces</taxon>
    </lineage>
</organism>
<dbReference type="InterPro" id="IPR029063">
    <property type="entry name" value="SAM-dependent_MTases_sf"/>
</dbReference>
<dbReference type="Gene3D" id="3.40.50.150">
    <property type="entry name" value="Vaccinia Virus protein VP39"/>
    <property type="match status" value="1"/>
</dbReference>
<dbReference type="CDD" id="cd02440">
    <property type="entry name" value="AdoMet_MTases"/>
    <property type="match status" value="1"/>
</dbReference>
<proteinExistence type="predicted"/>
<dbReference type="PANTHER" id="PTHR36112">
    <property type="entry name" value="RIBOSOMAL RNA SMALL SUBUNIT METHYLTRANSFERASE J"/>
    <property type="match status" value="1"/>
</dbReference>
<dbReference type="AlphaFoldDB" id="A0A8I1DCY6"/>
<keyword evidence="2" id="KW-1185">Reference proteome</keyword>
<comment type="caution">
    <text evidence="1">The sequence shown here is derived from an EMBL/GenBank/DDBJ whole genome shotgun (WGS) entry which is preliminary data.</text>
</comment>
<dbReference type="PANTHER" id="PTHR36112:SF1">
    <property type="entry name" value="RIBOSOMAL RNA SMALL SUBUNIT METHYLTRANSFERASE J"/>
    <property type="match status" value="1"/>
</dbReference>
<dbReference type="Pfam" id="PF04445">
    <property type="entry name" value="SAM_MT"/>
    <property type="match status" value="1"/>
</dbReference>
<dbReference type="SUPFAM" id="SSF53335">
    <property type="entry name" value="S-adenosyl-L-methionine-dependent methyltransferases"/>
    <property type="match status" value="1"/>
</dbReference>
<protein>
    <submittedName>
        <fullName evidence="1">Class I SAM-dependent methyltransferase</fullName>
    </submittedName>
</protein>
<name>A0A8I1DCY6_THEIN</name>
<dbReference type="InterPro" id="IPR007536">
    <property type="entry name" value="16SrRNA_methylTrfase_J"/>
</dbReference>
<accession>A0A8I1DCY6</accession>
<evidence type="ECO:0000313" key="1">
    <source>
        <dbReference type="EMBL" id="MBH8595993.1"/>
    </source>
</evidence>
<sequence length="260" mass="29049">MFVTTSFHPGDQETNEAKELAREWKVPFVRRGRRSLQALFEQTASGQAVIVSKDGWRYEDKKGHAFFFHPNMSALRIKHLAAGQPDSMVTAAGLKEGDHVLDCTLGMGADSIVASYVVGEKGRVVALESEPVIAAIAGHGLQTYRTGRKALNEAMRRVEIVQARYQTYLKQLEDQSFDVVMFDPMFRETVKQSSAMQMLKPLANPEPLDPESVQEAVRVARRAVLLKERPKSGEFERLGFTIVKASSNYAWGVIRKGGHR</sequence>
<keyword evidence="1" id="KW-0808">Transferase</keyword>
<dbReference type="Proteomes" id="UP000633619">
    <property type="component" value="Unassembled WGS sequence"/>
</dbReference>
<dbReference type="RefSeq" id="WP_181732586.1">
    <property type="nucleotide sequence ID" value="NZ_JACEIR010000009.1"/>
</dbReference>
<reference evidence="1 2" key="1">
    <citation type="submission" date="2020-12" db="EMBL/GenBank/DDBJ databases">
        <title>WGS of Thermoactinomyces spp.</title>
        <authorList>
            <person name="Cheng K."/>
        </authorList>
    </citation>
    <scope>NUCLEOTIDE SEQUENCE [LARGE SCALE GENOMIC DNA]</scope>
    <source>
        <strain evidence="2">CICC 10671\DSM 43846</strain>
    </source>
</reference>
<dbReference type="GO" id="GO:0008990">
    <property type="term" value="F:rRNA (guanine-N2-)-methyltransferase activity"/>
    <property type="evidence" value="ECO:0007669"/>
    <property type="project" value="InterPro"/>
</dbReference>
<evidence type="ECO:0000313" key="2">
    <source>
        <dbReference type="Proteomes" id="UP000633619"/>
    </source>
</evidence>
<keyword evidence="1" id="KW-0489">Methyltransferase</keyword>
<dbReference type="EMBL" id="JAECVW010000008">
    <property type="protein sequence ID" value="MBH8595993.1"/>
    <property type="molecule type" value="Genomic_DNA"/>
</dbReference>
<gene>
    <name evidence="1" type="ORF">I8U20_11700</name>
</gene>